<organism evidence="1 2">
    <name type="scientific">Anditalea andensis</name>
    <dbReference type="NCBI Taxonomy" id="1048983"/>
    <lineage>
        <taxon>Bacteria</taxon>
        <taxon>Pseudomonadati</taxon>
        <taxon>Bacteroidota</taxon>
        <taxon>Cytophagia</taxon>
        <taxon>Cytophagales</taxon>
        <taxon>Cytophagaceae</taxon>
        <taxon>Anditalea</taxon>
    </lineage>
</organism>
<reference evidence="1 2" key="1">
    <citation type="submission" date="2014-04" db="EMBL/GenBank/DDBJ databases">
        <title>Characterization and application of a salt tolerant electro-active bacterium.</title>
        <authorList>
            <person name="Yang L."/>
            <person name="Wei S."/>
            <person name="Tay Q.X.M."/>
        </authorList>
    </citation>
    <scope>NUCLEOTIDE SEQUENCE [LARGE SCALE GENOMIC DNA]</scope>
    <source>
        <strain evidence="1 2">LY1</strain>
    </source>
</reference>
<gene>
    <name evidence="1" type="ORF">EL17_24140</name>
</gene>
<dbReference type="AlphaFoldDB" id="A0A074L738"/>
<proteinExistence type="predicted"/>
<protein>
    <submittedName>
        <fullName evidence="1">Uncharacterized protein</fullName>
    </submittedName>
</protein>
<dbReference type="RefSeq" id="WP_035069218.1">
    <property type="nucleotide sequence ID" value="NZ_JMIH01000006.1"/>
</dbReference>
<keyword evidence="2" id="KW-1185">Reference proteome</keyword>
<dbReference type="Proteomes" id="UP000027821">
    <property type="component" value="Unassembled WGS sequence"/>
</dbReference>
<evidence type="ECO:0000313" key="1">
    <source>
        <dbReference type="EMBL" id="KEO75628.1"/>
    </source>
</evidence>
<accession>A0A074L738</accession>
<comment type="caution">
    <text evidence="1">The sequence shown here is derived from an EMBL/GenBank/DDBJ whole genome shotgun (WGS) entry which is preliminary data.</text>
</comment>
<dbReference type="EMBL" id="JMIH01000006">
    <property type="protein sequence ID" value="KEO75628.1"/>
    <property type="molecule type" value="Genomic_DNA"/>
</dbReference>
<name>A0A074L738_9BACT</name>
<sequence length="108" mass="12499">MRPIQGRPQHQPFFINRGQFQLQTYIYGTEPEGIECGGDQMVNPGFGSVFKKWYVKLDGHHFKMSGLRPYNYSFVLPTKMAGLCPFSPDVNNFFSSDITWPVTKETEW</sequence>
<evidence type="ECO:0000313" key="2">
    <source>
        <dbReference type="Proteomes" id="UP000027821"/>
    </source>
</evidence>